<evidence type="ECO:0000256" key="1">
    <source>
        <dbReference type="SAM" id="Coils"/>
    </source>
</evidence>
<feature type="region of interest" description="Disordered" evidence="2">
    <location>
        <begin position="426"/>
        <end position="463"/>
    </location>
</feature>
<dbReference type="Proteomes" id="UP000193719">
    <property type="component" value="Unassembled WGS sequence"/>
</dbReference>
<dbReference type="OrthoDB" id="2162867at2759"/>
<accession>A0A1Y1V029</accession>
<dbReference type="InterPro" id="IPR042065">
    <property type="entry name" value="E3_ELL-like"/>
</dbReference>
<dbReference type="SUPFAM" id="SSF46785">
    <property type="entry name" value="Winged helix' DNA-binding domain"/>
    <property type="match status" value="1"/>
</dbReference>
<dbReference type="Gene3D" id="1.10.10.2670">
    <property type="entry name" value="E3 ubiquitin-protein ligase"/>
    <property type="match status" value="1"/>
</dbReference>
<reference evidence="3 4" key="1">
    <citation type="submission" date="2016-08" db="EMBL/GenBank/DDBJ databases">
        <title>Genomes of anaerobic fungi encode conserved fungal cellulosomes for biomass hydrolysis.</title>
        <authorList>
            <consortium name="DOE Joint Genome Institute"/>
            <person name="Haitjema C.H."/>
            <person name="Gilmore S.P."/>
            <person name="Henske J.K."/>
            <person name="Solomon K.V."/>
            <person name="De Groot R."/>
            <person name="Kuo A."/>
            <person name="Mondo S.J."/>
            <person name="Salamov A.A."/>
            <person name="Labutti K."/>
            <person name="Zhao Z."/>
            <person name="Chiniquy J."/>
            <person name="Barry K."/>
            <person name="Brewer H.M."/>
            <person name="Purvine S.O."/>
            <person name="Wright A.T."/>
            <person name="Boxma B."/>
            <person name="Van Alen T."/>
            <person name="Hackstein J.H."/>
            <person name="Baker S.E."/>
            <person name="Grigoriev I.V."/>
            <person name="O'Malley M.A."/>
        </authorList>
    </citation>
    <scope>NUCLEOTIDE SEQUENCE [LARGE SCALE GENOMIC DNA]</scope>
    <source>
        <strain evidence="4">finn</strain>
    </source>
</reference>
<sequence>MLLYEDVQYIIQSDVKQKRLIPLASLKVNDEFLENLKSNPESITIQFGSTCKIVSNKQEFEFTMEKEENRVEVDYVQRNNLNSNSLEMCGRLSHTLKMKKKMTQQVADKIKNTYMESGKNNKTSIVLDTTQISNIKKQNSRIKNKTRLYDGPTKSKLRSTSPIQPGGLDLRKRIIHMMAPKPIKLVNLSKVLRIKESTEPELLNILNKISTKNQIGEYKLNPDIYKEVEFQTWHTWDHNQRNQAIENGKKAFEEIDLPASAPEWNKLIQKKTLNISAPVIKPVNSLISNTNDINQRKSNPITTEKRATKQLMSQMKSRNKKANASTVKAVKIKRNENIPIANHSVQQAQAQAQAEKKGIEELNVNTNNNNINNQDTAENEVEKKPSINKRNVLGKSIISHKEIDRLPKIKKKSLAEVKKQMAVSSSQNEKEDITSLSAPTLKKLTNKRKRMDSTINSNPKPKNTITPIEPLVINEPISTFSEYNNMIEKYNKHQQELQKLDKSMKEISESYNKRRRILKEYDNTNLLDRKLYTEFKEKAEELLMIKNQYNSIYNNLQQIKEKLELAKDNLINSI</sequence>
<reference evidence="3 4" key="2">
    <citation type="submission" date="2016-08" db="EMBL/GenBank/DDBJ databases">
        <title>Pervasive Adenine N6-methylation of Active Genes in Fungi.</title>
        <authorList>
            <consortium name="DOE Joint Genome Institute"/>
            <person name="Mondo S.J."/>
            <person name="Dannebaum R.O."/>
            <person name="Kuo R.C."/>
            <person name="Labutti K."/>
            <person name="Haridas S."/>
            <person name="Kuo A."/>
            <person name="Salamov A."/>
            <person name="Ahrendt S.R."/>
            <person name="Lipzen A."/>
            <person name="Sullivan W."/>
            <person name="Andreopoulos W.B."/>
            <person name="Clum A."/>
            <person name="Lindquist E."/>
            <person name="Daum C."/>
            <person name="Ramamoorthy G.K."/>
            <person name="Gryganskyi A."/>
            <person name="Culley D."/>
            <person name="Magnuson J.K."/>
            <person name="James T.Y."/>
            <person name="O'Malley M.A."/>
            <person name="Stajich J.E."/>
            <person name="Spatafora J.W."/>
            <person name="Visel A."/>
            <person name="Grigoriev I.V."/>
        </authorList>
    </citation>
    <scope>NUCLEOTIDE SEQUENCE [LARGE SCALE GENOMIC DNA]</scope>
    <source>
        <strain evidence="4">finn</strain>
    </source>
</reference>
<evidence type="ECO:0000313" key="3">
    <source>
        <dbReference type="EMBL" id="ORX44375.1"/>
    </source>
</evidence>
<organism evidence="3 4">
    <name type="scientific">Piromyces finnis</name>
    <dbReference type="NCBI Taxonomy" id="1754191"/>
    <lineage>
        <taxon>Eukaryota</taxon>
        <taxon>Fungi</taxon>
        <taxon>Fungi incertae sedis</taxon>
        <taxon>Chytridiomycota</taxon>
        <taxon>Chytridiomycota incertae sedis</taxon>
        <taxon>Neocallimastigomycetes</taxon>
        <taxon>Neocallimastigales</taxon>
        <taxon>Neocallimastigaceae</taxon>
        <taxon>Piromyces</taxon>
    </lineage>
</organism>
<protein>
    <submittedName>
        <fullName evidence="3">Uncharacterized protein</fullName>
    </submittedName>
</protein>
<gene>
    <name evidence="3" type="ORF">BCR36DRAFT_359922</name>
</gene>
<dbReference type="InterPro" id="IPR036390">
    <property type="entry name" value="WH_DNA-bd_sf"/>
</dbReference>
<keyword evidence="4" id="KW-1185">Reference proteome</keyword>
<dbReference type="AlphaFoldDB" id="A0A1Y1V029"/>
<evidence type="ECO:0000313" key="4">
    <source>
        <dbReference type="Proteomes" id="UP000193719"/>
    </source>
</evidence>
<feature type="coiled-coil region" evidence="1">
    <location>
        <begin position="483"/>
        <end position="510"/>
    </location>
</feature>
<feature type="compositionally biased region" description="Polar residues" evidence="2">
    <location>
        <begin position="453"/>
        <end position="463"/>
    </location>
</feature>
<comment type="caution">
    <text evidence="3">The sequence shown here is derived from an EMBL/GenBank/DDBJ whole genome shotgun (WGS) entry which is preliminary data.</text>
</comment>
<evidence type="ECO:0000256" key="2">
    <source>
        <dbReference type="SAM" id="MobiDB-lite"/>
    </source>
</evidence>
<feature type="coiled-coil region" evidence="1">
    <location>
        <begin position="546"/>
        <end position="573"/>
    </location>
</feature>
<proteinExistence type="predicted"/>
<keyword evidence="1" id="KW-0175">Coiled coil</keyword>
<name>A0A1Y1V029_9FUNG</name>
<dbReference type="EMBL" id="MCFH01000046">
    <property type="protein sequence ID" value="ORX44375.1"/>
    <property type="molecule type" value="Genomic_DNA"/>
</dbReference>